<dbReference type="GO" id="GO:0008237">
    <property type="term" value="F:metallopeptidase activity"/>
    <property type="evidence" value="ECO:0007669"/>
    <property type="project" value="UniProtKB-KW"/>
</dbReference>
<feature type="transmembrane region" description="Helical" evidence="1">
    <location>
        <begin position="134"/>
        <end position="151"/>
    </location>
</feature>
<gene>
    <name evidence="3" type="ORF">ESB13_18110</name>
</gene>
<dbReference type="GO" id="GO:0006508">
    <property type="term" value="P:proteolysis"/>
    <property type="evidence" value="ECO:0007669"/>
    <property type="project" value="UniProtKB-KW"/>
</dbReference>
<dbReference type="OrthoDB" id="9777755at2"/>
<evidence type="ECO:0000256" key="1">
    <source>
        <dbReference type="SAM" id="Phobius"/>
    </source>
</evidence>
<feature type="domain" description="CAAX prenyl protease 2/Lysostaphin resistance protein A-like" evidence="2">
    <location>
        <begin position="99"/>
        <end position="192"/>
    </location>
</feature>
<dbReference type="PANTHER" id="PTHR35797:SF1">
    <property type="entry name" value="PROTEASE"/>
    <property type="match status" value="1"/>
</dbReference>
<feature type="transmembrane region" description="Helical" evidence="1">
    <location>
        <begin position="157"/>
        <end position="181"/>
    </location>
</feature>
<feature type="transmembrane region" description="Helical" evidence="1">
    <location>
        <begin position="36"/>
        <end position="58"/>
    </location>
</feature>
<dbReference type="Proteomes" id="UP000290545">
    <property type="component" value="Unassembled WGS sequence"/>
</dbReference>
<evidence type="ECO:0000313" key="4">
    <source>
        <dbReference type="Proteomes" id="UP000290545"/>
    </source>
</evidence>
<evidence type="ECO:0000313" key="3">
    <source>
        <dbReference type="EMBL" id="RXK81710.1"/>
    </source>
</evidence>
<dbReference type="InterPro" id="IPR042150">
    <property type="entry name" value="MmRce1-like"/>
</dbReference>
<name>A0A4V1M9M3_9BACT</name>
<organism evidence="3 4">
    <name type="scientific">Filimonas effusa</name>
    <dbReference type="NCBI Taxonomy" id="2508721"/>
    <lineage>
        <taxon>Bacteria</taxon>
        <taxon>Pseudomonadati</taxon>
        <taxon>Bacteroidota</taxon>
        <taxon>Chitinophagia</taxon>
        <taxon>Chitinophagales</taxon>
        <taxon>Chitinophagaceae</taxon>
        <taxon>Filimonas</taxon>
    </lineage>
</organism>
<comment type="caution">
    <text evidence="3">The sequence shown here is derived from an EMBL/GenBank/DDBJ whole genome shotgun (WGS) entry which is preliminary data.</text>
</comment>
<feature type="transmembrane region" description="Helical" evidence="1">
    <location>
        <begin position="7"/>
        <end position="24"/>
    </location>
</feature>
<feature type="transmembrane region" description="Helical" evidence="1">
    <location>
        <begin position="201"/>
        <end position="218"/>
    </location>
</feature>
<dbReference type="AlphaFoldDB" id="A0A4V1M9M3"/>
<proteinExistence type="predicted"/>
<reference evidence="3 4" key="1">
    <citation type="submission" date="2019-01" db="EMBL/GenBank/DDBJ databases">
        <title>Filimonas sp. strain TTM-71.</title>
        <authorList>
            <person name="Chen W.-M."/>
        </authorList>
    </citation>
    <scope>NUCLEOTIDE SEQUENCE [LARGE SCALE GENOMIC DNA]</scope>
    <source>
        <strain evidence="3 4">TTM-71</strain>
    </source>
</reference>
<dbReference type="Pfam" id="PF02517">
    <property type="entry name" value="Rce1-like"/>
    <property type="match status" value="1"/>
</dbReference>
<keyword evidence="3" id="KW-0482">Metalloprotease</keyword>
<keyword evidence="3" id="KW-0378">Hydrolase</keyword>
<sequence length="220" mass="25131">MKGRIRVQAIIVFYAIAVLLRFLAVKTSLLGSIENGYLQILLRGVGPAIGAWVAIKLFRIPLQLSLKGNYRNLLLPLLVYWVFPVVLIGAVTYIYEAKFPALLLFTVLVYGLLEEIGWRGFLQEQLKSLPKFQSIFIIAVLWFVWHLNFEITTSNMVFLGVLFFGTWGIGKVYSSTCSLLAVAGFHSLNNFFRNGLHERELILILALLVIWIGFMVWYKR</sequence>
<dbReference type="GO" id="GO:0080120">
    <property type="term" value="P:CAAX-box protein maturation"/>
    <property type="evidence" value="ECO:0007669"/>
    <property type="project" value="UniProtKB-ARBA"/>
</dbReference>
<keyword evidence="4" id="KW-1185">Reference proteome</keyword>
<dbReference type="RefSeq" id="WP_129005107.1">
    <property type="nucleotide sequence ID" value="NZ_SDHZ01000003.1"/>
</dbReference>
<dbReference type="EMBL" id="SDHZ01000003">
    <property type="protein sequence ID" value="RXK81710.1"/>
    <property type="molecule type" value="Genomic_DNA"/>
</dbReference>
<keyword evidence="1" id="KW-0812">Transmembrane</keyword>
<evidence type="ECO:0000259" key="2">
    <source>
        <dbReference type="Pfam" id="PF02517"/>
    </source>
</evidence>
<dbReference type="InterPro" id="IPR003675">
    <property type="entry name" value="Rce1/LyrA-like_dom"/>
</dbReference>
<keyword evidence="1" id="KW-1133">Transmembrane helix</keyword>
<keyword evidence="3" id="KW-0645">Protease</keyword>
<feature type="transmembrane region" description="Helical" evidence="1">
    <location>
        <begin position="70"/>
        <end position="95"/>
    </location>
</feature>
<accession>A0A4V1M9M3</accession>
<dbReference type="GO" id="GO:0004175">
    <property type="term" value="F:endopeptidase activity"/>
    <property type="evidence" value="ECO:0007669"/>
    <property type="project" value="UniProtKB-ARBA"/>
</dbReference>
<dbReference type="PANTHER" id="PTHR35797">
    <property type="entry name" value="PROTEASE-RELATED"/>
    <property type="match status" value="1"/>
</dbReference>
<protein>
    <submittedName>
        <fullName evidence="3">CPBP family intramembrane metalloprotease</fullName>
    </submittedName>
</protein>
<keyword evidence="1" id="KW-0472">Membrane</keyword>
<feature type="transmembrane region" description="Helical" evidence="1">
    <location>
        <begin position="101"/>
        <end position="122"/>
    </location>
</feature>